<comment type="function">
    <text evidence="5">Transcription activator.</text>
</comment>
<dbReference type="AlphaFoldDB" id="A0A251PV71"/>
<feature type="region of interest" description="Disordered" evidence="6">
    <location>
        <begin position="268"/>
        <end position="389"/>
    </location>
</feature>
<keyword evidence="11" id="KW-1185">Reference proteome</keyword>
<feature type="short sequence motif" description="Bipartite nuclear localization signal" evidence="4">
    <location>
        <begin position="246"/>
        <end position="256"/>
    </location>
</feature>
<keyword evidence="5" id="KW-0804">Transcription</keyword>
<dbReference type="GO" id="GO:0006355">
    <property type="term" value="P:regulation of DNA-templated transcription"/>
    <property type="evidence" value="ECO:0007669"/>
    <property type="project" value="InterPro"/>
</dbReference>
<evidence type="ECO:0000256" key="5">
    <source>
        <dbReference type="RuleBase" id="RU367127"/>
    </source>
</evidence>
<evidence type="ECO:0000256" key="1">
    <source>
        <dbReference type="ARBA" id="ARBA00004123"/>
    </source>
</evidence>
<comment type="similarity">
    <text evidence="2 5">Belongs to the GRF family.</text>
</comment>
<dbReference type="Pfam" id="PF08880">
    <property type="entry name" value="QLQ"/>
    <property type="match status" value="1"/>
</dbReference>
<feature type="compositionally biased region" description="Polar residues" evidence="6">
    <location>
        <begin position="338"/>
        <end position="349"/>
    </location>
</feature>
<feature type="compositionally biased region" description="Low complexity" evidence="6">
    <location>
        <begin position="286"/>
        <end position="337"/>
    </location>
</feature>
<keyword evidence="3 4" id="KW-0539">Nucleus</keyword>
<feature type="compositionally biased region" description="Low complexity" evidence="6">
    <location>
        <begin position="357"/>
        <end position="374"/>
    </location>
</feature>
<dbReference type="eggNOG" id="ENOG502RAHZ">
    <property type="taxonomic scope" value="Eukaryota"/>
</dbReference>
<dbReference type="GO" id="GO:0005524">
    <property type="term" value="F:ATP binding"/>
    <property type="evidence" value="ECO:0007669"/>
    <property type="project" value="UniProtKB-UniRule"/>
</dbReference>
<dbReference type="Gramene" id="ONI15392">
    <property type="protein sequence ID" value="ONI15392"/>
    <property type="gene ID" value="PRUPE_3G041800"/>
</dbReference>
<evidence type="ECO:0000256" key="7">
    <source>
        <dbReference type="SAM" id="Phobius"/>
    </source>
</evidence>
<evidence type="ECO:0000256" key="2">
    <source>
        <dbReference type="ARBA" id="ARBA00008122"/>
    </source>
</evidence>
<evidence type="ECO:0000259" key="8">
    <source>
        <dbReference type="PROSITE" id="PS51666"/>
    </source>
</evidence>
<evidence type="ECO:0000313" key="10">
    <source>
        <dbReference type="EMBL" id="ONI15392.1"/>
    </source>
</evidence>
<dbReference type="GO" id="GO:0005634">
    <property type="term" value="C:nucleus"/>
    <property type="evidence" value="ECO:0007669"/>
    <property type="project" value="UniProtKB-SubCell"/>
</dbReference>
<dbReference type="PANTHER" id="PTHR31602">
    <property type="entry name" value="GROWTH-REGULATING FACTOR 5"/>
    <property type="match status" value="1"/>
</dbReference>
<feature type="compositionally biased region" description="Polar residues" evidence="6">
    <location>
        <begin position="507"/>
        <end position="526"/>
    </location>
</feature>
<dbReference type="PROSITE" id="PS51666">
    <property type="entry name" value="QLQ"/>
    <property type="match status" value="1"/>
</dbReference>
<comment type="subcellular location">
    <subcellularLocation>
        <location evidence="1 4 5">Nucleus</location>
    </subcellularLocation>
</comment>
<feature type="compositionally biased region" description="Polar residues" evidence="6">
    <location>
        <begin position="375"/>
        <end position="389"/>
    </location>
</feature>
<feature type="domain" description="WRC" evidence="9">
    <location>
        <begin position="241"/>
        <end position="285"/>
    </location>
</feature>
<organism evidence="10 11">
    <name type="scientific">Prunus persica</name>
    <name type="common">Peach</name>
    <name type="synonym">Amygdalus persica</name>
    <dbReference type="NCBI Taxonomy" id="3760"/>
    <lineage>
        <taxon>Eukaryota</taxon>
        <taxon>Viridiplantae</taxon>
        <taxon>Streptophyta</taxon>
        <taxon>Embryophyta</taxon>
        <taxon>Tracheophyta</taxon>
        <taxon>Spermatophyta</taxon>
        <taxon>Magnoliopsida</taxon>
        <taxon>eudicotyledons</taxon>
        <taxon>Gunneridae</taxon>
        <taxon>Pentapetalae</taxon>
        <taxon>rosids</taxon>
        <taxon>fabids</taxon>
        <taxon>Rosales</taxon>
        <taxon>Rosaceae</taxon>
        <taxon>Amygdaloideae</taxon>
        <taxon>Amygdaleae</taxon>
        <taxon>Prunus</taxon>
    </lineage>
</organism>
<keyword evidence="5" id="KW-0805">Transcription regulation</keyword>
<keyword evidence="7" id="KW-1133">Transmembrane helix</keyword>
<dbReference type="GO" id="GO:0006351">
    <property type="term" value="P:DNA-templated transcription"/>
    <property type="evidence" value="ECO:0007669"/>
    <property type="project" value="UniProtKB-UniRule"/>
</dbReference>
<feature type="transmembrane region" description="Helical" evidence="7">
    <location>
        <begin position="134"/>
        <end position="156"/>
    </location>
</feature>
<dbReference type="InterPro" id="IPR014977">
    <property type="entry name" value="WRC_dom"/>
</dbReference>
<dbReference type="STRING" id="3760.A0A251PV71"/>
<feature type="region of interest" description="Disordered" evidence="6">
    <location>
        <begin position="498"/>
        <end position="526"/>
    </location>
</feature>
<evidence type="ECO:0000256" key="4">
    <source>
        <dbReference type="PROSITE-ProRule" id="PRU01002"/>
    </source>
</evidence>
<dbReference type="SMART" id="SM00951">
    <property type="entry name" value="QLQ"/>
    <property type="match status" value="1"/>
</dbReference>
<evidence type="ECO:0000313" key="11">
    <source>
        <dbReference type="Proteomes" id="UP000006882"/>
    </source>
</evidence>
<dbReference type="GO" id="GO:0099402">
    <property type="term" value="P:plant organ development"/>
    <property type="evidence" value="ECO:0007669"/>
    <property type="project" value="UniProtKB-ARBA"/>
</dbReference>
<dbReference type="OrthoDB" id="1927209at2759"/>
<dbReference type="Proteomes" id="UP000006882">
    <property type="component" value="Chromosome G3"/>
</dbReference>
<dbReference type="PROSITE" id="PS51667">
    <property type="entry name" value="WRC"/>
    <property type="match status" value="1"/>
</dbReference>
<dbReference type="SMR" id="A0A251PV71"/>
<dbReference type="Pfam" id="PF08879">
    <property type="entry name" value="WRC"/>
    <property type="match status" value="1"/>
</dbReference>
<dbReference type="InterPro" id="IPR014978">
    <property type="entry name" value="Gln-Leu-Gln_QLQ"/>
</dbReference>
<proteinExistence type="inferred from homology"/>
<gene>
    <name evidence="10" type="ORF">PRUPE_3G041800</name>
</gene>
<keyword evidence="7" id="KW-0812">Transmembrane</keyword>
<feature type="short sequence motif" description="Bipartite nuclear localization signal" evidence="4">
    <location>
        <begin position="274"/>
        <end position="281"/>
    </location>
</feature>
<accession>A0A251PV71</accession>
<dbReference type="PANTHER" id="PTHR31602:SF60">
    <property type="entry name" value="GROWTH-REGULATING FACTOR 5"/>
    <property type="match status" value="1"/>
</dbReference>
<name>A0A251PV71_PRUPE</name>
<feature type="compositionally biased region" description="Basic residues" evidence="6">
    <location>
        <begin position="271"/>
        <end position="280"/>
    </location>
</feature>
<evidence type="ECO:0000256" key="3">
    <source>
        <dbReference type="ARBA" id="ARBA00023242"/>
    </source>
</evidence>
<keyword evidence="5" id="KW-0010">Activator</keyword>
<feature type="domain" description="QLQ" evidence="8">
    <location>
        <begin position="177"/>
        <end position="212"/>
    </location>
</feature>
<evidence type="ECO:0000256" key="6">
    <source>
        <dbReference type="SAM" id="MobiDB-lite"/>
    </source>
</evidence>
<sequence length="526" mass="59105">MDFCRVEIERQERQQGAAILCQWDLSVRPTHVGPCSGHTWAHTHVSNAQGQLQSRSRVAVIIRADSVSQTECTEKRESVFRGSQEPLVHPCIKEACNPLNNQLNKKQTHFSVSLKSPKLFFLNPSSSCFSSPGYFEGLLILCFVFFFFFYINLFCLKNHKKKKMLSGNPNTARNRYPFTPNQWQELEHQALIFKYMASGIPIPTDLVYSLKRRLDNSISSRLFPHPMGWGCYEMGFGRKVDPEPGRCRRTDGKKWRCSKEAYPDSKYCERHMHRGRNRSRKPVEVSSSTTTPSATTTATEHPSSSSSSALSSPNNKNLSKTSSYSLSPLSSSISTETQTQHNPHQSNSPLYPFLNYPQSSSSSSRPPPGSVFSPQNNSSSATPHLFLNSGSYNTQAEKDYRYLHGTKGSVDELTFFPESSANGRSILTGGSSSCQPLMSSYRGYSQPQFQSLTDHHNPEVSQQSQEEEQHCFVWGTDFKSGRAIKTEKEAAETQKSLHHFFGDWQPPKSTDTWLDLSSNSGVPNDG</sequence>
<evidence type="ECO:0000259" key="9">
    <source>
        <dbReference type="PROSITE" id="PS51667"/>
    </source>
</evidence>
<comment type="domain">
    <text evidence="5">The QLQ domain and WRC domain may be involved in protein-protein interaction and DNA-binding, respectively.</text>
</comment>
<dbReference type="InterPro" id="IPR031137">
    <property type="entry name" value="GRF"/>
</dbReference>
<protein>
    <recommendedName>
        <fullName evidence="5">Growth-regulating factor</fullName>
    </recommendedName>
</protein>
<dbReference type="EMBL" id="CM007653">
    <property type="protein sequence ID" value="ONI15392.1"/>
    <property type="molecule type" value="Genomic_DNA"/>
</dbReference>
<keyword evidence="7" id="KW-0472">Membrane</keyword>
<reference evidence="10 11" key="1">
    <citation type="journal article" date="2013" name="Nat. Genet.">
        <title>The high-quality draft genome of peach (Prunus persica) identifies unique patterns of genetic diversity, domestication and genome evolution.</title>
        <authorList>
            <consortium name="International Peach Genome Initiative"/>
            <person name="Verde I."/>
            <person name="Abbott A.G."/>
            <person name="Scalabrin S."/>
            <person name="Jung S."/>
            <person name="Shu S."/>
            <person name="Marroni F."/>
            <person name="Zhebentyayeva T."/>
            <person name="Dettori M.T."/>
            <person name="Grimwood J."/>
            <person name="Cattonaro F."/>
            <person name="Zuccolo A."/>
            <person name="Rossini L."/>
            <person name="Jenkins J."/>
            <person name="Vendramin E."/>
            <person name="Meisel L.A."/>
            <person name="Decroocq V."/>
            <person name="Sosinski B."/>
            <person name="Prochnik S."/>
            <person name="Mitros T."/>
            <person name="Policriti A."/>
            <person name="Cipriani G."/>
            <person name="Dondini L."/>
            <person name="Ficklin S."/>
            <person name="Goodstein D.M."/>
            <person name="Xuan P."/>
            <person name="Del Fabbro C."/>
            <person name="Aramini V."/>
            <person name="Copetti D."/>
            <person name="Gonzalez S."/>
            <person name="Horner D.S."/>
            <person name="Falchi R."/>
            <person name="Lucas S."/>
            <person name="Mica E."/>
            <person name="Maldonado J."/>
            <person name="Lazzari B."/>
            <person name="Bielenberg D."/>
            <person name="Pirona R."/>
            <person name="Miculan M."/>
            <person name="Barakat A."/>
            <person name="Testolin R."/>
            <person name="Stella A."/>
            <person name="Tartarini S."/>
            <person name="Tonutti P."/>
            <person name="Arus P."/>
            <person name="Orellana A."/>
            <person name="Wells C."/>
            <person name="Main D."/>
            <person name="Vizzotto G."/>
            <person name="Silva H."/>
            <person name="Salamini F."/>
            <person name="Schmutz J."/>
            <person name="Morgante M."/>
            <person name="Rokhsar D.S."/>
        </authorList>
    </citation>
    <scope>NUCLEOTIDE SEQUENCE [LARGE SCALE GENOMIC DNA]</scope>
    <source>
        <strain evidence="11">cv. Nemared</strain>
    </source>
</reference>